<proteinExistence type="predicted"/>
<organism evidence="2 3">
    <name type="scientific">Calycina marina</name>
    <dbReference type="NCBI Taxonomy" id="1763456"/>
    <lineage>
        <taxon>Eukaryota</taxon>
        <taxon>Fungi</taxon>
        <taxon>Dikarya</taxon>
        <taxon>Ascomycota</taxon>
        <taxon>Pezizomycotina</taxon>
        <taxon>Leotiomycetes</taxon>
        <taxon>Helotiales</taxon>
        <taxon>Pezizellaceae</taxon>
        <taxon>Calycina</taxon>
    </lineage>
</organism>
<feature type="domain" description="HD/PDEase" evidence="1">
    <location>
        <begin position="24"/>
        <end position="152"/>
    </location>
</feature>
<evidence type="ECO:0000313" key="3">
    <source>
        <dbReference type="Proteomes" id="UP000887226"/>
    </source>
</evidence>
<accession>A0A9P7YYK0</accession>
<dbReference type="InterPro" id="IPR006674">
    <property type="entry name" value="HD_domain"/>
</dbReference>
<dbReference type="Proteomes" id="UP000887226">
    <property type="component" value="Unassembled WGS sequence"/>
</dbReference>
<dbReference type="PANTHER" id="PTHR33594">
    <property type="entry name" value="SUPERFAMILY HYDROLASE, PUTATIVE (AFU_ORTHOLOGUE AFUA_1G03035)-RELATED"/>
    <property type="match status" value="1"/>
</dbReference>
<reference evidence="2" key="1">
    <citation type="journal article" date="2021" name="IMA Fungus">
        <title>Genomic characterization of three marine fungi, including Emericellopsis atlantica sp. nov. with signatures of a generalist lifestyle and marine biomass degradation.</title>
        <authorList>
            <person name="Hagestad O.C."/>
            <person name="Hou L."/>
            <person name="Andersen J.H."/>
            <person name="Hansen E.H."/>
            <person name="Altermark B."/>
            <person name="Li C."/>
            <person name="Kuhnert E."/>
            <person name="Cox R.J."/>
            <person name="Crous P.W."/>
            <person name="Spatafora J.W."/>
            <person name="Lail K."/>
            <person name="Amirebrahimi M."/>
            <person name="Lipzen A."/>
            <person name="Pangilinan J."/>
            <person name="Andreopoulos W."/>
            <person name="Hayes R.D."/>
            <person name="Ng V."/>
            <person name="Grigoriev I.V."/>
            <person name="Jackson S.A."/>
            <person name="Sutton T.D.S."/>
            <person name="Dobson A.D.W."/>
            <person name="Rama T."/>
        </authorList>
    </citation>
    <scope>NUCLEOTIDE SEQUENCE</scope>
    <source>
        <strain evidence="2">TRa3180A</strain>
    </source>
</reference>
<protein>
    <submittedName>
        <fullName evidence="2">HD domain-containing protein</fullName>
    </submittedName>
</protein>
<dbReference type="AlphaFoldDB" id="A0A9P7YYK0"/>
<dbReference type="CDD" id="cd00077">
    <property type="entry name" value="HDc"/>
    <property type="match status" value="1"/>
</dbReference>
<gene>
    <name evidence="2" type="ORF">BJ878DRAFT_578069</name>
</gene>
<name>A0A9P7YYK0_9HELO</name>
<dbReference type="EMBL" id="MU254181">
    <property type="protein sequence ID" value="KAG9241625.1"/>
    <property type="molecule type" value="Genomic_DNA"/>
</dbReference>
<dbReference type="InterPro" id="IPR003607">
    <property type="entry name" value="HD/PDEase_dom"/>
</dbReference>
<dbReference type="PANTHER" id="PTHR33594:SF1">
    <property type="entry name" value="HD_PDEASE DOMAIN-CONTAINING PROTEIN"/>
    <property type="match status" value="1"/>
</dbReference>
<dbReference type="Gene3D" id="1.10.3210.50">
    <property type="match status" value="1"/>
</dbReference>
<keyword evidence="3" id="KW-1185">Reference proteome</keyword>
<evidence type="ECO:0000313" key="2">
    <source>
        <dbReference type="EMBL" id="KAG9241625.1"/>
    </source>
</evidence>
<dbReference type="Pfam" id="PF01966">
    <property type="entry name" value="HD"/>
    <property type="match status" value="1"/>
</dbReference>
<sequence length="227" mass="25052">MATLLEGLIPKVVVYVEDYMGKFDGSHDFNHIKRVVGLSHTLYGSIVKATPDSKLDINIITLSALLHDVGDRKYLKPGEDSNTLVRNLLISFGAPEHLAARIQTICAGVSYTSEMKDPAYVLGLIEFYPELAVVQDADRLDAIGAVGIGRLFTYGGARTSLDMQGSIAHFDKKLLLLETMMKTEPGLLLAKERTEILKQFAYDWEHEIAVQRVADDVLDGFAASKRP</sequence>
<evidence type="ECO:0000259" key="1">
    <source>
        <dbReference type="SMART" id="SM00471"/>
    </source>
</evidence>
<dbReference type="SMART" id="SM00471">
    <property type="entry name" value="HDc"/>
    <property type="match status" value="1"/>
</dbReference>
<dbReference type="SUPFAM" id="SSF109604">
    <property type="entry name" value="HD-domain/PDEase-like"/>
    <property type="match status" value="1"/>
</dbReference>
<comment type="caution">
    <text evidence="2">The sequence shown here is derived from an EMBL/GenBank/DDBJ whole genome shotgun (WGS) entry which is preliminary data.</text>
</comment>
<dbReference type="OrthoDB" id="16547at2759"/>